<gene>
    <name evidence="3" type="ORF">ETSY1_05880</name>
</gene>
<dbReference type="PANTHER" id="PTHR43861:SF5">
    <property type="entry name" value="BLL5978 PROTEIN"/>
    <property type="match status" value="1"/>
</dbReference>
<evidence type="ECO:0000259" key="2">
    <source>
        <dbReference type="Pfam" id="PF08484"/>
    </source>
</evidence>
<dbReference type="Gene3D" id="3.40.50.720">
    <property type="entry name" value="NAD(P)-binding Rossmann-like Domain"/>
    <property type="match status" value="1"/>
</dbReference>
<keyword evidence="3" id="KW-0489">Methyltransferase</keyword>
<dbReference type="Gene3D" id="6.10.250.3100">
    <property type="match status" value="1"/>
</dbReference>
<dbReference type="Gene3D" id="3.40.50.150">
    <property type="entry name" value="Vaccinia Virus protein VP39"/>
    <property type="match status" value="1"/>
</dbReference>
<dbReference type="InterPro" id="IPR013691">
    <property type="entry name" value="MeTrfase_14"/>
</dbReference>
<evidence type="ECO:0000313" key="4">
    <source>
        <dbReference type="Proteomes" id="UP000019141"/>
    </source>
</evidence>
<dbReference type="GO" id="GO:0032259">
    <property type="term" value="P:methylation"/>
    <property type="evidence" value="ECO:0007669"/>
    <property type="project" value="UniProtKB-KW"/>
</dbReference>
<dbReference type="AlphaFoldDB" id="W4LUZ8"/>
<dbReference type="GO" id="GO:0008168">
    <property type="term" value="F:methyltransferase activity"/>
    <property type="evidence" value="ECO:0007669"/>
    <property type="project" value="UniProtKB-KW"/>
</dbReference>
<dbReference type="SUPFAM" id="SSF53335">
    <property type="entry name" value="S-adenosyl-L-methionine-dependent methyltransferases"/>
    <property type="match status" value="1"/>
</dbReference>
<dbReference type="Pfam" id="PF13489">
    <property type="entry name" value="Methyltransf_23"/>
    <property type="match status" value="1"/>
</dbReference>
<organism evidence="3 4">
    <name type="scientific">Entotheonella factor</name>
    <dbReference type="NCBI Taxonomy" id="1429438"/>
    <lineage>
        <taxon>Bacteria</taxon>
        <taxon>Pseudomonadati</taxon>
        <taxon>Nitrospinota/Tectimicrobiota group</taxon>
        <taxon>Candidatus Tectimicrobiota</taxon>
        <taxon>Candidatus Entotheonellia</taxon>
        <taxon>Candidatus Entotheonellales</taxon>
        <taxon>Candidatus Entotheonellaceae</taxon>
        <taxon>Candidatus Entotheonella</taxon>
    </lineage>
</organism>
<proteinExistence type="predicted"/>
<dbReference type="Pfam" id="PF08421">
    <property type="entry name" value="Methyltransf_13"/>
    <property type="match status" value="1"/>
</dbReference>
<keyword evidence="3" id="KW-0808">Transferase</keyword>
<dbReference type="Pfam" id="PF08484">
    <property type="entry name" value="Methyltransf_14"/>
    <property type="match status" value="1"/>
</dbReference>
<keyword evidence="4" id="KW-1185">Reference proteome</keyword>
<evidence type="ECO:0000259" key="1">
    <source>
        <dbReference type="Pfam" id="PF08421"/>
    </source>
</evidence>
<name>W4LUZ8_ENTF1</name>
<protein>
    <submittedName>
        <fullName evidence="3">SAM-dependent methyltransferase</fullName>
    </submittedName>
</protein>
<dbReference type="EMBL" id="AZHW01000196">
    <property type="protein sequence ID" value="ETX01859.1"/>
    <property type="molecule type" value="Genomic_DNA"/>
</dbReference>
<dbReference type="InterPro" id="IPR029063">
    <property type="entry name" value="SAM-dependent_MTases_sf"/>
</dbReference>
<dbReference type="Proteomes" id="UP000019141">
    <property type="component" value="Unassembled WGS sequence"/>
</dbReference>
<comment type="caution">
    <text evidence="3">The sequence shown here is derived from an EMBL/GenBank/DDBJ whole genome shotgun (WGS) entry which is preliminary data.</text>
</comment>
<evidence type="ECO:0000313" key="3">
    <source>
        <dbReference type="EMBL" id="ETX01859.1"/>
    </source>
</evidence>
<reference evidence="3 4" key="1">
    <citation type="journal article" date="2014" name="Nature">
        <title>An environmental bacterial taxon with a large and distinct metabolic repertoire.</title>
        <authorList>
            <person name="Wilson M.C."/>
            <person name="Mori T."/>
            <person name="Ruckert C."/>
            <person name="Uria A.R."/>
            <person name="Helf M.J."/>
            <person name="Takada K."/>
            <person name="Gernert C."/>
            <person name="Steffens U.A."/>
            <person name="Heycke N."/>
            <person name="Schmitt S."/>
            <person name="Rinke C."/>
            <person name="Helfrich E.J."/>
            <person name="Brachmann A.O."/>
            <person name="Gurgui C."/>
            <person name="Wakimoto T."/>
            <person name="Kracht M."/>
            <person name="Crusemann M."/>
            <person name="Hentschel U."/>
            <person name="Abe I."/>
            <person name="Matsunaga S."/>
            <person name="Kalinowski J."/>
            <person name="Takeyama H."/>
            <person name="Piel J."/>
        </authorList>
    </citation>
    <scope>NUCLEOTIDE SEQUENCE [LARGE SCALE GENOMIC DNA]</scope>
    <source>
        <strain evidence="4">TSY1</strain>
    </source>
</reference>
<dbReference type="InterPro" id="IPR013630">
    <property type="entry name" value="Methyltransf_Zn-bd_dom_put"/>
</dbReference>
<dbReference type="PANTHER" id="PTHR43861">
    <property type="entry name" value="TRANS-ACONITATE 2-METHYLTRANSFERASE-RELATED"/>
    <property type="match status" value="1"/>
</dbReference>
<feature type="domain" description="Methyltransferase putative zinc binding" evidence="1">
    <location>
        <begin position="17"/>
        <end position="78"/>
    </location>
</feature>
<feature type="domain" description="C-methyltransferase" evidence="2">
    <location>
        <begin position="257"/>
        <end position="418"/>
    </location>
</feature>
<dbReference type="InterPro" id="IPR038576">
    <property type="entry name" value="Methyltransf_Zn-bd_dom_put_sf"/>
</dbReference>
<sequence>MEDWVTLPVDTSPAVHCRFCGAILRHTFVDLGSMPLVNAYLRYDQLGDAEASYPLRVYVCEYCFLVQHDTLVPPRSLFDDYAYFSSFSETWLLHAKAYADMIVHRLGLGPCHQVVEIGSNDGYLLQYLMGHGIPVLGVEPAANVAEVAQQRGVPTRVAFFGAATAATLAAEGYGADLLIGNNVLAHIPNLNDCLRGLANLLNPQGVITMEFPHVMRLMAENQFDTIYHEHFFYFSLLAVERIFAAHGLTIFDVEELPTHGGSLRIFARHAAHTSLPIQPQVRALKAREIAAGLSDLPVYQAFAHQAETARNNVRSFLLAAKYAGKRIVAYGAAAKGNTLLNTSGIADMRAVIDYVVDRNPYKQGRFLPGTHLPIQAPERIRATQPDYLLILPWNVKDEIMQQMAYIRAWGGRFAVLIPQIQLYD</sequence>
<dbReference type="HOGENOM" id="CLU_038800_1_0_7"/>
<accession>W4LUZ8</accession>
<dbReference type="Gene3D" id="6.20.50.110">
    <property type="entry name" value="Methyltransferase, zinc-binding domain"/>
    <property type="match status" value="1"/>
</dbReference>